<feature type="domain" description="AB hydrolase-1" evidence="2">
    <location>
        <begin position="39"/>
        <end position="140"/>
    </location>
</feature>
<sequence>MTISERPAPKPASMPGVEHGHADVNGTRLHYVTAGTTGPVILLVHGFPESWWAFRKLMPLLSDGYRVVAVDLRGFGDSAVAGDDFSAAVAAEDLYHLIEHLRLGPVHLLAQDVSGQVAYRLAVAHPEAVQSLIAVETGLPGFGAEMLANVLVGGAWYIGTLAADGVARLIFRGRERELISGLVYPSYGMGEPTLSAADGEEFVRAYARDGGFAGAAGLYRSLLLDGEEIKALAGTPLRMPVLAVGSFGGPFTETTMRQVAADVTAVQIDGVGHYLAQEAPAALAKAVRDFVGR</sequence>
<dbReference type="PRINTS" id="PR00111">
    <property type="entry name" value="ABHYDROLASE"/>
</dbReference>
<dbReference type="RefSeq" id="WP_101291168.1">
    <property type="nucleotide sequence ID" value="NZ_FOUQ01000010.1"/>
</dbReference>
<dbReference type="InterPro" id="IPR000639">
    <property type="entry name" value="Epox_hydrolase-like"/>
</dbReference>
<keyword evidence="1 3" id="KW-0378">Hydrolase</keyword>
<dbReference type="Proteomes" id="UP000233491">
    <property type="component" value="Unassembled WGS sequence"/>
</dbReference>
<dbReference type="OrthoDB" id="9812774at2"/>
<organism evidence="3 4">
    <name type="scientific">Pleomorphomonas diazotrophica</name>
    <dbReference type="NCBI Taxonomy" id="1166257"/>
    <lineage>
        <taxon>Bacteria</taxon>
        <taxon>Pseudomonadati</taxon>
        <taxon>Pseudomonadota</taxon>
        <taxon>Alphaproteobacteria</taxon>
        <taxon>Hyphomicrobiales</taxon>
        <taxon>Pleomorphomonadaceae</taxon>
        <taxon>Pleomorphomonas</taxon>
    </lineage>
</organism>
<dbReference type="InterPro" id="IPR000073">
    <property type="entry name" value="AB_hydrolase_1"/>
</dbReference>
<protein>
    <submittedName>
        <fullName evidence="3">Alpha/beta hydrolase</fullName>
    </submittedName>
</protein>
<evidence type="ECO:0000313" key="4">
    <source>
        <dbReference type="Proteomes" id="UP000233491"/>
    </source>
</evidence>
<evidence type="ECO:0000259" key="2">
    <source>
        <dbReference type="Pfam" id="PF00561"/>
    </source>
</evidence>
<dbReference type="PANTHER" id="PTHR43329">
    <property type="entry name" value="EPOXIDE HYDROLASE"/>
    <property type="match status" value="1"/>
</dbReference>
<proteinExistence type="predicted"/>
<dbReference type="EMBL" id="PJNW01000019">
    <property type="protein sequence ID" value="PKR87357.1"/>
    <property type="molecule type" value="Genomic_DNA"/>
</dbReference>
<dbReference type="Gene3D" id="3.40.50.1820">
    <property type="entry name" value="alpha/beta hydrolase"/>
    <property type="match status" value="1"/>
</dbReference>
<dbReference type="SUPFAM" id="SSF53474">
    <property type="entry name" value="alpha/beta-Hydrolases"/>
    <property type="match status" value="1"/>
</dbReference>
<dbReference type="InterPro" id="IPR029058">
    <property type="entry name" value="AB_hydrolase_fold"/>
</dbReference>
<keyword evidence="4" id="KW-1185">Reference proteome</keyword>
<comment type="caution">
    <text evidence="3">The sequence shown here is derived from an EMBL/GenBank/DDBJ whole genome shotgun (WGS) entry which is preliminary data.</text>
</comment>
<gene>
    <name evidence="3" type="ORF">CXZ10_20115</name>
</gene>
<accession>A0A1I4V8S3</accession>
<reference evidence="3 4" key="1">
    <citation type="submission" date="2017-12" db="EMBL/GenBank/DDBJ databases">
        <title>Anaerobic carbon monoxide metabolism by Pleomorphomonas carboxyditropha sp. nov., a new mesophilic hydrogenogenic carboxidotroph.</title>
        <authorList>
            <person name="Esquivel-Elizondo S."/>
            <person name="Krajmalnik-Brown R."/>
        </authorList>
    </citation>
    <scope>NUCLEOTIDE SEQUENCE [LARGE SCALE GENOMIC DNA]</scope>
    <source>
        <strain evidence="3 4">R5-392</strain>
    </source>
</reference>
<dbReference type="AlphaFoldDB" id="A0A1I4V8S3"/>
<evidence type="ECO:0000256" key="1">
    <source>
        <dbReference type="ARBA" id="ARBA00022801"/>
    </source>
</evidence>
<dbReference type="GO" id="GO:0016787">
    <property type="term" value="F:hydrolase activity"/>
    <property type="evidence" value="ECO:0007669"/>
    <property type="project" value="UniProtKB-KW"/>
</dbReference>
<evidence type="ECO:0000313" key="3">
    <source>
        <dbReference type="EMBL" id="PKR87357.1"/>
    </source>
</evidence>
<dbReference type="PRINTS" id="PR00412">
    <property type="entry name" value="EPOXHYDRLASE"/>
</dbReference>
<dbReference type="Pfam" id="PF00561">
    <property type="entry name" value="Abhydrolase_1"/>
    <property type="match status" value="1"/>
</dbReference>
<name>A0A1I4V8S3_9HYPH</name>